<dbReference type="RefSeq" id="WP_096918844.1">
    <property type="nucleotide sequence ID" value="NZ_CP029487.1"/>
</dbReference>
<keyword evidence="5" id="KW-1185">Reference proteome</keyword>
<sequence>MYQNRKLYEKYITQEQVELIHEYSLKILEEVGIAIENDYALEVFKKHGASVEGQVVRIPRNVVMEAIANVPGEFTVHGLEKSVTIGEKYDPVNTGPSVPTMIQDFKNGGSYRDSMLPDVVNYYKLQETSPVVNIAMNSCTDTPDLDKSADDYFTPQLALSLKSVTKPIYQVHCVNTENYKKTDLIQANRNVLNFQKQFYDEWDKYVSLTNCCVLSPLAIGADVAAALIGCALENQPVIPISCSMTNLTSPPSLAGTITHDNATLLSAITLVQLIQPGLGCIYGTVTTPTDMRTIQLAIGSPESYLMMMGSIAMARFYGFPVRSGVGGSNSFDLDYQAGVDAFMMLEPGFMGKTDFMLNSVGSYGTYNLGSPEKMVLDEQTILYQKRINEGLNVTAETIMFDNIKEIGPRGSYLQGRTPKIYRKEHFLPLLFNRDGGKPGALMESKGTLIERASKEVEKRYEAYKAPDLTNRQKELLNTYLPEGYKF</sequence>
<dbReference type="InterPro" id="IPR010426">
    <property type="entry name" value="MTTB_MeTrfase"/>
</dbReference>
<protein>
    <submittedName>
        <fullName evidence="4">Trimethylamine methyltransferase</fullName>
    </submittedName>
</protein>
<evidence type="ECO:0000256" key="1">
    <source>
        <dbReference type="ARBA" id="ARBA00007137"/>
    </source>
</evidence>
<reference evidence="4 5" key="1">
    <citation type="submission" date="2018-05" db="EMBL/GenBank/DDBJ databases">
        <title>Genome comparison of Eubacterium sp.</title>
        <authorList>
            <person name="Feng Y."/>
            <person name="Sanchez-Andrea I."/>
            <person name="Stams A.J.M."/>
            <person name="De Vos W.M."/>
        </authorList>
    </citation>
    <scope>NUCLEOTIDE SEQUENCE [LARGE SCALE GENOMIC DNA]</scope>
    <source>
        <strain evidence="4 5">YI</strain>
    </source>
</reference>
<keyword evidence="2 4" id="KW-0489">Methyltransferase</keyword>
<proteinExistence type="inferred from homology"/>
<dbReference type="GO" id="GO:0008168">
    <property type="term" value="F:methyltransferase activity"/>
    <property type="evidence" value="ECO:0007669"/>
    <property type="project" value="UniProtKB-KW"/>
</dbReference>
<comment type="similarity">
    <text evidence="1">Belongs to the trimethylamine methyltransferase family.</text>
</comment>
<accession>A0A4P9CA60</accession>
<evidence type="ECO:0000256" key="3">
    <source>
        <dbReference type="ARBA" id="ARBA00022679"/>
    </source>
</evidence>
<keyword evidence="3 4" id="KW-0808">Transferase</keyword>
<dbReference type="Pfam" id="PF06253">
    <property type="entry name" value="MTTB"/>
    <property type="match status" value="1"/>
</dbReference>
<evidence type="ECO:0000313" key="5">
    <source>
        <dbReference type="Proteomes" id="UP000218387"/>
    </source>
</evidence>
<dbReference type="AlphaFoldDB" id="A0A4P9CA60"/>
<dbReference type="Proteomes" id="UP000218387">
    <property type="component" value="Chromosome"/>
</dbReference>
<dbReference type="KEGG" id="emt:CPZ25_013620"/>
<evidence type="ECO:0000256" key="2">
    <source>
        <dbReference type="ARBA" id="ARBA00022603"/>
    </source>
</evidence>
<dbReference type="GO" id="GO:0032259">
    <property type="term" value="P:methylation"/>
    <property type="evidence" value="ECO:0007669"/>
    <property type="project" value="UniProtKB-KW"/>
</dbReference>
<organism evidence="4 5">
    <name type="scientific">Eubacterium maltosivorans</name>
    <dbReference type="NCBI Taxonomy" id="2041044"/>
    <lineage>
        <taxon>Bacteria</taxon>
        <taxon>Bacillati</taxon>
        <taxon>Bacillota</taxon>
        <taxon>Clostridia</taxon>
        <taxon>Eubacteriales</taxon>
        <taxon>Eubacteriaceae</taxon>
        <taxon>Eubacterium</taxon>
    </lineage>
</organism>
<evidence type="ECO:0000313" key="4">
    <source>
        <dbReference type="EMBL" id="QCT72323.1"/>
    </source>
</evidence>
<name>A0A4P9CA60_EUBML</name>
<dbReference type="Gene3D" id="3.20.20.480">
    <property type="entry name" value="Trimethylamine methyltransferase-like"/>
    <property type="match status" value="1"/>
</dbReference>
<dbReference type="GO" id="GO:0015948">
    <property type="term" value="P:methanogenesis"/>
    <property type="evidence" value="ECO:0007669"/>
    <property type="project" value="InterPro"/>
</dbReference>
<gene>
    <name evidence="4" type="ORF">CPZ25_013620</name>
</gene>
<dbReference type="InterPro" id="IPR038601">
    <property type="entry name" value="MttB-like_sf"/>
</dbReference>
<dbReference type="EMBL" id="CP029487">
    <property type="protein sequence ID" value="QCT72323.1"/>
    <property type="molecule type" value="Genomic_DNA"/>
</dbReference>